<evidence type="ECO:0000313" key="4">
    <source>
        <dbReference type="Proteomes" id="UP000825890"/>
    </source>
</evidence>
<evidence type="ECO:0000256" key="1">
    <source>
        <dbReference type="SAM" id="MobiDB-lite"/>
    </source>
</evidence>
<dbReference type="AlphaFoldDB" id="A0A9P3C6W3"/>
<sequence length="700" mass="73300">MNSEHMADDDAASETSSLSSVQSPQTSSLDEIRVTTRAPAAAASTFGEGVVASSTSATPAPAHAIPTPTPADTTAKPKRARKPREPKVEGKDEKPKEKKPRKPREPKVKAEDGSAPAPRKRQKKEPAAIAPDASASASGPRQSTLTEMVTQYQQPAASTSAPPPQPQHILASQPLQRPNQPDILIRDSLPPASKPPTPRPYSSGQNFDPIRGSILGAAPPQPPTKQSSGEHSAPPSADTFARPSGPPPVPTRQTNGEPSAHLSPTYNRASASPSINSLIDPPSKPSLPLSHTSQTTTYVQQPPSFVTSAHHSPTPPVAAPAAPLQKASLPQTTPAPPPQQQQLQAQPMPQSEGAMDIDGPVCEAPMKTQPSKSSSSAPTPQVQPKEKKAASPKAAGTGLLASNNLFGGPGAKQESEIRGPNIEIRITLNRDGGNTVNIAQEIFKKYGQDAINPRAAAHRAKLLQVAAAQNKLEGGSADDMSVDLMSDMDGDSNIEMGGMDDEGKSATGADDAKPRKRRRKVEEYDKDDDFIDDTELAWQEKAAVAKDGFFVYSGKLVPEGTTANVESAAPSGRGRGGGRGRGRGRGGTTTASSATTTATEKVRDPNAPTRGRGSRGGKIPGAPRKPRITKAEKEKLEAEKAQRERMMNAPAGTSATPMSTTNSATPASLVQQQPPPQQPALASQHHVYSNGTTGQQGVQV</sequence>
<feature type="region of interest" description="Disordered" evidence="1">
    <location>
        <begin position="490"/>
        <end position="533"/>
    </location>
</feature>
<proteinExistence type="predicted"/>
<reference evidence="3 4" key="1">
    <citation type="submission" date="2021-01" db="EMBL/GenBank/DDBJ databases">
        <title>Cercospora kikuchii MAFF 305040 whole genome shotgun sequence.</title>
        <authorList>
            <person name="Kashiwa T."/>
            <person name="Suzuki T."/>
        </authorList>
    </citation>
    <scope>NUCLEOTIDE SEQUENCE [LARGE SCALE GENOMIC DNA]</scope>
    <source>
        <strain evidence="3 4">MAFF 305040</strain>
    </source>
</reference>
<dbReference type="GeneID" id="68287635"/>
<feature type="region of interest" description="Disordered" evidence="1">
    <location>
        <begin position="559"/>
        <end position="700"/>
    </location>
</feature>
<feature type="compositionally biased region" description="Polar residues" evidence="1">
    <location>
        <begin position="651"/>
        <end position="670"/>
    </location>
</feature>
<feature type="region of interest" description="Disordered" evidence="1">
    <location>
        <begin position="1"/>
        <end position="420"/>
    </location>
</feature>
<feature type="compositionally biased region" description="Low complexity" evidence="1">
    <location>
        <begin position="52"/>
        <end position="74"/>
    </location>
</feature>
<evidence type="ECO:0000313" key="3">
    <source>
        <dbReference type="EMBL" id="GIZ38649.1"/>
    </source>
</evidence>
<keyword evidence="4" id="KW-1185">Reference proteome</keyword>
<feature type="compositionally biased region" description="Polar residues" evidence="1">
    <location>
        <begin position="368"/>
        <end position="382"/>
    </location>
</feature>
<feature type="compositionally biased region" description="Basic and acidic residues" evidence="1">
    <location>
        <begin position="83"/>
        <end position="96"/>
    </location>
</feature>
<dbReference type="InterPro" id="IPR014840">
    <property type="entry name" value="HRD"/>
</dbReference>
<evidence type="ECO:0000259" key="2">
    <source>
        <dbReference type="Pfam" id="PF08729"/>
    </source>
</evidence>
<feature type="compositionally biased region" description="Basic and acidic residues" evidence="1">
    <location>
        <begin position="103"/>
        <end position="112"/>
    </location>
</feature>
<feature type="compositionally biased region" description="Low complexity" evidence="1">
    <location>
        <begin position="588"/>
        <end position="599"/>
    </location>
</feature>
<dbReference type="Pfam" id="PF08729">
    <property type="entry name" value="HUN"/>
    <property type="match status" value="1"/>
</dbReference>
<feature type="compositionally biased region" description="Polar residues" evidence="1">
    <location>
        <begin position="686"/>
        <end position="700"/>
    </location>
</feature>
<accession>A0A9P3C6W3</accession>
<feature type="compositionally biased region" description="Acidic residues" evidence="1">
    <location>
        <begin position="524"/>
        <end position="533"/>
    </location>
</feature>
<feature type="compositionally biased region" description="Low complexity" evidence="1">
    <location>
        <begin position="13"/>
        <end position="29"/>
    </location>
</feature>
<gene>
    <name evidence="3" type="ORF">CKM354_000206000</name>
</gene>
<feature type="compositionally biased region" description="Low complexity" evidence="1">
    <location>
        <begin position="127"/>
        <end position="140"/>
    </location>
</feature>
<comment type="caution">
    <text evidence="3">The sequence shown here is derived from an EMBL/GenBank/DDBJ whole genome shotgun (WGS) entry which is preliminary data.</text>
</comment>
<name>A0A9P3C6W3_9PEZI</name>
<dbReference type="Proteomes" id="UP000825890">
    <property type="component" value="Unassembled WGS sequence"/>
</dbReference>
<feature type="compositionally biased region" description="Low complexity" evidence="1">
    <location>
        <begin position="319"/>
        <end position="332"/>
    </location>
</feature>
<dbReference type="EMBL" id="BOLY01000001">
    <property type="protein sequence ID" value="GIZ38649.1"/>
    <property type="molecule type" value="Genomic_DNA"/>
</dbReference>
<feature type="compositionally biased region" description="Polar residues" evidence="1">
    <location>
        <begin position="289"/>
        <end position="307"/>
    </location>
</feature>
<feature type="compositionally biased region" description="Basic and acidic residues" evidence="1">
    <location>
        <begin position="629"/>
        <end position="646"/>
    </location>
</feature>
<feature type="domain" description="Hpc2-related" evidence="2">
    <location>
        <begin position="518"/>
        <end position="556"/>
    </location>
</feature>
<dbReference type="OrthoDB" id="5576775at2759"/>
<feature type="compositionally biased region" description="Low complexity" evidence="1">
    <location>
        <begin position="340"/>
        <end position="350"/>
    </location>
</feature>
<dbReference type="RefSeq" id="XP_044653136.1">
    <property type="nucleotide sequence ID" value="XM_044797201.1"/>
</dbReference>
<organism evidence="3 4">
    <name type="scientific">Cercospora kikuchii</name>
    <dbReference type="NCBI Taxonomy" id="84275"/>
    <lineage>
        <taxon>Eukaryota</taxon>
        <taxon>Fungi</taxon>
        <taxon>Dikarya</taxon>
        <taxon>Ascomycota</taxon>
        <taxon>Pezizomycotina</taxon>
        <taxon>Dothideomycetes</taxon>
        <taxon>Dothideomycetidae</taxon>
        <taxon>Mycosphaerellales</taxon>
        <taxon>Mycosphaerellaceae</taxon>
        <taxon>Cercospora</taxon>
    </lineage>
</organism>
<feature type="compositionally biased region" description="Low complexity" evidence="1">
    <location>
        <begin position="150"/>
        <end position="160"/>
    </location>
</feature>
<feature type="compositionally biased region" description="Polar residues" evidence="1">
    <location>
        <begin position="251"/>
        <end position="277"/>
    </location>
</feature>
<protein>
    <recommendedName>
        <fullName evidence="2">Hpc2-related domain-containing protein</fullName>
    </recommendedName>
</protein>